<organism evidence="8 9">
    <name type="scientific">Danaus chrysippus</name>
    <name type="common">African queen</name>
    <dbReference type="NCBI Taxonomy" id="151541"/>
    <lineage>
        <taxon>Eukaryota</taxon>
        <taxon>Metazoa</taxon>
        <taxon>Ecdysozoa</taxon>
        <taxon>Arthropoda</taxon>
        <taxon>Hexapoda</taxon>
        <taxon>Insecta</taxon>
        <taxon>Pterygota</taxon>
        <taxon>Neoptera</taxon>
        <taxon>Endopterygota</taxon>
        <taxon>Lepidoptera</taxon>
        <taxon>Glossata</taxon>
        <taxon>Ditrysia</taxon>
        <taxon>Papilionoidea</taxon>
        <taxon>Nymphalidae</taxon>
        <taxon>Danainae</taxon>
        <taxon>Danaini</taxon>
        <taxon>Danaina</taxon>
        <taxon>Danaus</taxon>
        <taxon>Anosia</taxon>
    </lineage>
</organism>
<sequence length="458" mass="51587">MELDSAHIENDDRTPPDRTRHKFEIKATGEAARAYDFKAARPPKKRTNLIETIGNLAKTCLGGGVVAIHESYKMCGLWTSFVLTIVFGFCISYAMYTIAHSAQRMYGRVQVPQMSYPDLAEATLEVGPFEKLRKYSKSFRYLVDFTICFNLFGSCCVYQIMMAQTIKQLVEGSNEISIDGDPPLRVYIVILVIPCILIGMITSLKYLAPFSIIADFIIMTVAIATVYYAVKTAENSPLDMPVFKSVAGLFEFMGVCIFSMEGLGAVMAIENNMEEPKKMGVALFGGMSIVVSIVLTIGFFGYWAFGEKSKSPVTLNFPLDPFPIGLKVLLGIMIYVTFALNFFFPFELMWFYIKKKYDPNKYWLWERVFRAIFICGITAIATTFPKVNKFIGVLGSFCISNMGFIYPAFIQLCLDWTDPGLGVMLWRFWKFVLTIAFGLTLFVVGTYTNVKGLILESF</sequence>
<feature type="transmembrane region" description="Helical" evidence="6">
    <location>
        <begin position="324"/>
        <end position="346"/>
    </location>
</feature>
<comment type="caution">
    <text evidence="8">The sequence shown here is derived from an EMBL/GenBank/DDBJ whole genome shotgun (WGS) entry which is preliminary data.</text>
</comment>
<evidence type="ECO:0000256" key="3">
    <source>
        <dbReference type="ARBA" id="ARBA00022989"/>
    </source>
</evidence>
<evidence type="ECO:0000256" key="2">
    <source>
        <dbReference type="ARBA" id="ARBA00022692"/>
    </source>
</evidence>
<feature type="transmembrane region" description="Helical" evidence="6">
    <location>
        <begin position="390"/>
        <end position="416"/>
    </location>
</feature>
<reference evidence="8" key="1">
    <citation type="submission" date="2021-09" db="EMBL/GenBank/DDBJ databases">
        <authorList>
            <person name="Martin H S."/>
        </authorList>
    </citation>
    <scope>NUCLEOTIDE SEQUENCE</scope>
</reference>
<evidence type="ECO:0000313" key="8">
    <source>
        <dbReference type="EMBL" id="CAG9572635.1"/>
    </source>
</evidence>
<evidence type="ECO:0000256" key="6">
    <source>
        <dbReference type="SAM" id="Phobius"/>
    </source>
</evidence>
<feature type="transmembrane region" description="Helical" evidence="6">
    <location>
        <begin position="367"/>
        <end position="384"/>
    </location>
</feature>
<dbReference type="AlphaFoldDB" id="A0A8J2QXF5"/>
<dbReference type="PANTHER" id="PTHR22950">
    <property type="entry name" value="AMINO ACID TRANSPORTER"/>
    <property type="match status" value="1"/>
</dbReference>
<feature type="transmembrane region" description="Helical" evidence="6">
    <location>
        <begin position="77"/>
        <end position="98"/>
    </location>
</feature>
<feature type="region of interest" description="Disordered" evidence="5">
    <location>
        <begin position="1"/>
        <end position="20"/>
    </location>
</feature>
<dbReference type="InterPro" id="IPR013057">
    <property type="entry name" value="AA_transpt_TM"/>
</dbReference>
<feature type="transmembrane region" description="Helical" evidence="6">
    <location>
        <begin position="250"/>
        <end position="269"/>
    </location>
</feature>
<protein>
    <submittedName>
        <fullName evidence="8">(African queen) hypothetical protein</fullName>
    </submittedName>
</protein>
<evidence type="ECO:0000256" key="5">
    <source>
        <dbReference type="SAM" id="MobiDB-lite"/>
    </source>
</evidence>
<feature type="transmembrane region" description="Helical" evidence="6">
    <location>
        <begin position="281"/>
        <end position="304"/>
    </location>
</feature>
<dbReference type="Pfam" id="PF01490">
    <property type="entry name" value="Aa_trans"/>
    <property type="match status" value="1"/>
</dbReference>
<feature type="transmembrane region" description="Helical" evidence="6">
    <location>
        <begin position="428"/>
        <end position="448"/>
    </location>
</feature>
<keyword evidence="3 6" id="KW-1133">Transmembrane helix</keyword>
<dbReference type="EMBL" id="CAKASE010000068">
    <property type="protein sequence ID" value="CAG9572635.1"/>
    <property type="molecule type" value="Genomic_DNA"/>
</dbReference>
<dbReference type="GO" id="GO:0015179">
    <property type="term" value="F:L-amino acid transmembrane transporter activity"/>
    <property type="evidence" value="ECO:0007669"/>
    <property type="project" value="TreeGrafter"/>
</dbReference>
<proteinExistence type="predicted"/>
<comment type="subcellular location">
    <subcellularLocation>
        <location evidence="1">Membrane</location>
        <topology evidence="1">Multi-pass membrane protein</topology>
    </subcellularLocation>
</comment>
<evidence type="ECO:0000259" key="7">
    <source>
        <dbReference type="Pfam" id="PF01490"/>
    </source>
</evidence>
<dbReference type="GO" id="GO:0005774">
    <property type="term" value="C:vacuolar membrane"/>
    <property type="evidence" value="ECO:0007669"/>
    <property type="project" value="TreeGrafter"/>
</dbReference>
<keyword evidence="9" id="KW-1185">Reference proteome</keyword>
<evidence type="ECO:0000313" key="9">
    <source>
        <dbReference type="Proteomes" id="UP000789524"/>
    </source>
</evidence>
<name>A0A8J2QXF5_9NEOP</name>
<dbReference type="PANTHER" id="PTHR22950:SF349">
    <property type="entry name" value="AMINO ACID TRANSPORTER TRANSMEMBRANE DOMAIN-CONTAINING PROTEIN"/>
    <property type="match status" value="1"/>
</dbReference>
<feature type="transmembrane region" description="Helical" evidence="6">
    <location>
        <begin position="141"/>
        <end position="164"/>
    </location>
</feature>
<keyword evidence="2 6" id="KW-0812">Transmembrane</keyword>
<dbReference type="Proteomes" id="UP000789524">
    <property type="component" value="Unassembled WGS sequence"/>
</dbReference>
<evidence type="ECO:0000256" key="4">
    <source>
        <dbReference type="ARBA" id="ARBA00023136"/>
    </source>
</evidence>
<feature type="transmembrane region" description="Helical" evidence="6">
    <location>
        <begin position="184"/>
        <end position="203"/>
    </location>
</feature>
<accession>A0A8J2QXF5</accession>
<gene>
    <name evidence="8" type="ORF">DCHRY22_LOCUS10159</name>
</gene>
<evidence type="ECO:0000256" key="1">
    <source>
        <dbReference type="ARBA" id="ARBA00004141"/>
    </source>
</evidence>
<dbReference type="OrthoDB" id="2417221at2759"/>
<feature type="transmembrane region" description="Helical" evidence="6">
    <location>
        <begin position="210"/>
        <end position="230"/>
    </location>
</feature>
<feature type="domain" description="Amino acid transporter transmembrane" evidence="7">
    <location>
        <begin position="47"/>
        <end position="448"/>
    </location>
</feature>
<keyword evidence="4 6" id="KW-0472">Membrane</keyword>